<dbReference type="PRINTS" id="PR00050">
    <property type="entry name" value="COLDSHOCK"/>
</dbReference>
<reference evidence="3" key="1">
    <citation type="submission" date="2022-07" db="EMBL/GenBank/DDBJ databases">
        <title>Phylogenomic reconstructions and comparative analyses of Kickxellomycotina fungi.</title>
        <authorList>
            <person name="Reynolds N.K."/>
            <person name="Stajich J.E."/>
            <person name="Barry K."/>
            <person name="Grigoriev I.V."/>
            <person name="Crous P."/>
            <person name="Smith M.E."/>
        </authorList>
    </citation>
    <scope>NUCLEOTIDE SEQUENCE</scope>
    <source>
        <strain evidence="3">BCRC 34489</strain>
    </source>
</reference>
<dbReference type="InterPro" id="IPR011129">
    <property type="entry name" value="CSD"/>
</dbReference>
<comment type="caution">
    <text evidence="3">The sequence shown here is derived from an EMBL/GenBank/DDBJ whole genome shotgun (WGS) entry which is preliminary data.</text>
</comment>
<feature type="region of interest" description="Disordered" evidence="1">
    <location>
        <begin position="167"/>
        <end position="204"/>
    </location>
</feature>
<accession>A0A9W8HE58</accession>
<dbReference type="Proteomes" id="UP001140172">
    <property type="component" value="Unassembled WGS sequence"/>
</dbReference>
<dbReference type="SUPFAM" id="SSF50249">
    <property type="entry name" value="Nucleic acid-binding proteins"/>
    <property type="match status" value="1"/>
</dbReference>
<feature type="domain" description="CSD" evidence="2">
    <location>
        <begin position="4"/>
        <end position="73"/>
    </location>
</feature>
<keyword evidence="4" id="KW-1185">Reference proteome</keyword>
<evidence type="ECO:0000313" key="4">
    <source>
        <dbReference type="Proteomes" id="UP001140172"/>
    </source>
</evidence>
<dbReference type="OrthoDB" id="422005at2759"/>
<dbReference type="AlphaFoldDB" id="A0A9W8HE58"/>
<name>A0A9W8HE58_9FUNG</name>
<dbReference type="GO" id="GO:0003676">
    <property type="term" value="F:nucleic acid binding"/>
    <property type="evidence" value="ECO:0007669"/>
    <property type="project" value="InterPro"/>
</dbReference>
<evidence type="ECO:0000256" key="1">
    <source>
        <dbReference type="SAM" id="MobiDB-lite"/>
    </source>
</evidence>
<dbReference type="Gene3D" id="2.40.50.140">
    <property type="entry name" value="Nucleic acid-binding proteins"/>
    <property type="match status" value="1"/>
</dbReference>
<evidence type="ECO:0000313" key="3">
    <source>
        <dbReference type="EMBL" id="KAJ2781632.1"/>
    </source>
</evidence>
<dbReference type="SMART" id="SM00357">
    <property type="entry name" value="CSP"/>
    <property type="match status" value="1"/>
</dbReference>
<feature type="region of interest" description="Disordered" evidence="1">
    <location>
        <begin position="250"/>
        <end position="298"/>
    </location>
</feature>
<evidence type="ECO:0000259" key="2">
    <source>
        <dbReference type="PROSITE" id="PS51857"/>
    </source>
</evidence>
<gene>
    <name evidence="3" type="ORF">GGI15_003165</name>
</gene>
<dbReference type="Pfam" id="PF00313">
    <property type="entry name" value="CSD"/>
    <property type="match status" value="1"/>
</dbReference>
<dbReference type="EMBL" id="JANBUM010000203">
    <property type="protein sequence ID" value="KAJ2781632.1"/>
    <property type="molecule type" value="Genomic_DNA"/>
</dbReference>
<dbReference type="InterPro" id="IPR012340">
    <property type="entry name" value="NA-bd_OB-fold"/>
</dbReference>
<organism evidence="3 4">
    <name type="scientific">Coemansia interrupta</name>
    <dbReference type="NCBI Taxonomy" id="1126814"/>
    <lineage>
        <taxon>Eukaryota</taxon>
        <taxon>Fungi</taxon>
        <taxon>Fungi incertae sedis</taxon>
        <taxon>Zoopagomycota</taxon>
        <taxon>Kickxellomycotina</taxon>
        <taxon>Kickxellomycetes</taxon>
        <taxon>Kickxellales</taxon>
        <taxon>Kickxellaceae</taxon>
        <taxon>Coemansia</taxon>
    </lineage>
</organism>
<proteinExistence type="predicted"/>
<sequence length="298" mass="30742">MASPKTGRVKFFNTQKGYGFIVPNEPIDGNAEVFVHHTVIHNKSGFKSLAEGEAVEFEVARGPKGLQATRVTGPSGTYVRGEQYNRFQGRPAFAANISGIDGGAAGSGGSAMANPYYGYTHYPGMHPLAPPAAAASGYSPMMAYGGQLAQTPYGAYGYSGGQPTSMPFVISSAPQPQATQQQQQHQQQQQLAVSPGMASNGRGQMPVPAQYFGIGMLPALPAVYGYGQAVGGMVGSDPAHTNQYVHPSATYGGSSISRQTSGASLQLASTGSSTSTATNGTGGPRTGVPSPSGHKYLK</sequence>
<dbReference type="InterPro" id="IPR050181">
    <property type="entry name" value="Cold_shock_domain"/>
</dbReference>
<feature type="compositionally biased region" description="Low complexity" evidence="1">
    <location>
        <begin position="261"/>
        <end position="279"/>
    </location>
</feature>
<feature type="compositionally biased region" description="Low complexity" evidence="1">
    <location>
        <begin position="175"/>
        <end position="190"/>
    </location>
</feature>
<dbReference type="InterPro" id="IPR002059">
    <property type="entry name" value="CSP_DNA-bd"/>
</dbReference>
<dbReference type="PROSITE" id="PS51857">
    <property type="entry name" value="CSD_2"/>
    <property type="match status" value="1"/>
</dbReference>
<feature type="compositionally biased region" description="Polar residues" evidence="1">
    <location>
        <begin position="250"/>
        <end position="260"/>
    </location>
</feature>
<protein>
    <recommendedName>
        <fullName evidence="2">CSD domain-containing protein</fullName>
    </recommendedName>
</protein>
<dbReference type="PANTHER" id="PTHR11544">
    <property type="entry name" value="COLD SHOCK DOMAIN CONTAINING PROTEINS"/>
    <property type="match status" value="1"/>
</dbReference>